<evidence type="ECO:0008006" key="4">
    <source>
        <dbReference type="Google" id="ProtNLM"/>
    </source>
</evidence>
<protein>
    <recommendedName>
        <fullName evidence="4">Outer membrane lipoprotein-sorting protein</fullName>
    </recommendedName>
</protein>
<name>A0A7L5DXI9_9BACT</name>
<evidence type="ECO:0000313" key="2">
    <source>
        <dbReference type="EMBL" id="QJD80240.1"/>
    </source>
</evidence>
<evidence type="ECO:0000313" key="3">
    <source>
        <dbReference type="Proteomes" id="UP000501128"/>
    </source>
</evidence>
<feature type="signal peptide" evidence="1">
    <location>
        <begin position="1"/>
        <end position="17"/>
    </location>
</feature>
<gene>
    <name evidence="2" type="ORF">HH216_18810</name>
</gene>
<dbReference type="EMBL" id="CP051677">
    <property type="protein sequence ID" value="QJD80240.1"/>
    <property type="molecule type" value="Genomic_DNA"/>
</dbReference>
<sequence length="267" mass="30187">MKPILILSLLISVSSLAQKTDSLRATPAQPARTGYVISQQERQQMVDMASAPGMGVGNVRTFDQRYEGLRGTPYMFPYWAKGYVVLTTGQRYDKARIKYDAYHQELLITQPPIRPDSILIDRERVSWFVIQTPDSNGAILFRRFPDLRAADANLKNSYYRVLSDGPHTLLQRISKTFRPASYQGTYSRDVRYDAFDNKTDYYILSPDQRLSKVKLTTKSLLAALTEDLSTQKAPRNLDDLRKQTVGNEAQAAQFVKDFDGGSGTPSN</sequence>
<dbReference type="RefSeq" id="WP_169552199.1">
    <property type="nucleotide sequence ID" value="NZ_CP051677.1"/>
</dbReference>
<dbReference type="AlphaFoldDB" id="A0A7L5DXI9"/>
<dbReference type="KEGG" id="srho:HH216_18810"/>
<dbReference type="Proteomes" id="UP000501128">
    <property type="component" value="Chromosome"/>
</dbReference>
<organism evidence="2 3">
    <name type="scientific">Spirosoma rhododendri</name>
    <dbReference type="NCBI Taxonomy" id="2728024"/>
    <lineage>
        <taxon>Bacteria</taxon>
        <taxon>Pseudomonadati</taxon>
        <taxon>Bacteroidota</taxon>
        <taxon>Cytophagia</taxon>
        <taxon>Cytophagales</taxon>
        <taxon>Cytophagaceae</taxon>
        <taxon>Spirosoma</taxon>
    </lineage>
</organism>
<feature type="chain" id="PRO_5029679301" description="Outer membrane lipoprotein-sorting protein" evidence="1">
    <location>
        <begin position="18"/>
        <end position="267"/>
    </location>
</feature>
<proteinExistence type="predicted"/>
<accession>A0A7L5DXI9</accession>
<evidence type="ECO:0000256" key="1">
    <source>
        <dbReference type="SAM" id="SignalP"/>
    </source>
</evidence>
<keyword evidence="3" id="KW-1185">Reference proteome</keyword>
<keyword evidence="1" id="KW-0732">Signal</keyword>
<reference evidence="2 3" key="1">
    <citation type="submission" date="2020-04" db="EMBL/GenBank/DDBJ databases">
        <title>Genome sequencing of novel species.</title>
        <authorList>
            <person name="Heo J."/>
            <person name="Kim S.-J."/>
            <person name="Kim J.-S."/>
            <person name="Hong S.-B."/>
            <person name="Kwon S.-W."/>
        </authorList>
    </citation>
    <scope>NUCLEOTIDE SEQUENCE [LARGE SCALE GENOMIC DNA]</scope>
    <source>
        <strain evidence="2 3">CJU-R4</strain>
    </source>
</reference>